<accession>A0A7S0XGF5</accession>
<protein>
    <submittedName>
        <fullName evidence="2">Uncharacterized protein</fullName>
    </submittedName>
</protein>
<feature type="compositionally biased region" description="Low complexity" evidence="1">
    <location>
        <begin position="19"/>
        <end position="31"/>
    </location>
</feature>
<name>A0A7S0XGF5_9CHLO</name>
<sequence length="231" mass="26076">MSMAALASTATRAQTGTLRVPSLSSSSSSPRRIPRPNRRPPPSSMHPNTVVFSAASADEPARPPLPPFTADTALAKVKAAEAAWNRQDVDAIAAAYSVDSEWRNRAEFVRGRDNIKDFLRRKWDCELQYVLRKYLWAFHDNRIAVCFEYEYVDPSGQWHRAYGNENWEFDAKGYMRKRIASINEAPIDESERRISVPEGAEVAHNSWLTEQGLSDTLEVQFPLSNGNLDAY</sequence>
<dbReference type="Pfam" id="PF07080">
    <property type="entry name" value="DUF1348"/>
    <property type="match status" value="1"/>
</dbReference>
<dbReference type="Gene3D" id="3.10.450.50">
    <property type="match status" value="1"/>
</dbReference>
<reference evidence="2" key="1">
    <citation type="submission" date="2021-01" db="EMBL/GenBank/DDBJ databases">
        <authorList>
            <person name="Corre E."/>
            <person name="Pelletier E."/>
            <person name="Niang G."/>
            <person name="Scheremetjew M."/>
            <person name="Finn R."/>
            <person name="Kale V."/>
            <person name="Holt S."/>
            <person name="Cochrane G."/>
            <person name="Meng A."/>
            <person name="Brown T."/>
            <person name="Cohen L."/>
        </authorList>
    </citation>
    <scope>NUCLEOTIDE SEQUENCE</scope>
    <source>
        <strain evidence="2">SL-175</strain>
    </source>
</reference>
<feature type="compositionally biased region" description="Polar residues" evidence="1">
    <location>
        <begin position="8"/>
        <end position="17"/>
    </location>
</feature>
<evidence type="ECO:0000313" key="2">
    <source>
        <dbReference type="EMBL" id="CAD8720879.1"/>
    </source>
</evidence>
<dbReference type="InterPro" id="IPR032710">
    <property type="entry name" value="NTF2-like_dom_sf"/>
</dbReference>
<feature type="region of interest" description="Disordered" evidence="1">
    <location>
        <begin position="1"/>
        <end position="49"/>
    </location>
</feature>
<dbReference type="PANTHER" id="PTHR31757:SF0">
    <property type="entry name" value="SLL0781 PROTEIN"/>
    <property type="match status" value="1"/>
</dbReference>
<dbReference type="AlphaFoldDB" id="A0A7S0XGF5"/>
<dbReference type="InterPro" id="IPR009783">
    <property type="entry name" value="DUF1348"/>
</dbReference>
<organism evidence="2">
    <name type="scientific">Mantoniella antarctica</name>
    <dbReference type="NCBI Taxonomy" id="81844"/>
    <lineage>
        <taxon>Eukaryota</taxon>
        <taxon>Viridiplantae</taxon>
        <taxon>Chlorophyta</taxon>
        <taxon>Mamiellophyceae</taxon>
        <taxon>Mamiellales</taxon>
        <taxon>Mamiellaceae</taxon>
        <taxon>Mantoniella</taxon>
    </lineage>
</organism>
<evidence type="ECO:0000256" key="1">
    <source>
        <dbReference type="SAM" id="MobiDB-lite"/>
    </source>
</evidence>
<gene>
    <name evidence="2" type="ORF">MANT1106_LOCUS20091</name>
</gene>
<proteinExistence type="predicted"/>
<dbReference type="PANTHER" id="PTHR31757">
    <property type="entry name" value="SLL0781 PROTEIN"/>
    <property type="match status" value="1"/>
</dbReference>
<dbReference type="SUPFAM" id="SSF54427">
    <property type="entry name" value="NTF2-like"/>
    <property type="match status" value="1"/>
</dbReference>
<dbReference type="EMBL" id="HBFC01033774">
    <property type="protein sequence ID" value="CAD8720879.1"/>
    <property type="molecule type" value="Transcribed_RNA"/>
</dbReference>